<name>B2WA47_PYRTR</name>
<dbReference type="InParanoid" id="B2WA47"/>
<proteinExistence type="predicted"/>
<dbReference type="EMBL" id="DS231620">
    <property type="protein sequence ID" value="EDU49775.1"/>
    <property type="molecule type" value="Genomic_DNA"/>
</dbReference>
<accession>B2WA47</accession>
<organism evidence="2 3">
    <name type="scientific">Pyrenophora tritici-repentis (strain Pt-1C-BFP)</name>
    <name type="common">Wheat tan spot fungus</name>
    <name type="synonym">Drechslera tritici-repentis</name>
    <dbReference type="NCBI Taxonomy" id="426418"/>
    <lineage>
        <taxon>Eukaryota</taxon>
        <taxon>Fungi</taxon>
        <taxon>Dikarya</taxon>
        <taxon>Ascomycota</taxon>
        <taxon>Pezizomycotina</taxon>
        <taxon>Dothideomycetes</taxon>
        <taxon>Pleosporomycetidae</taxon>
        <taxon>Pleosporales</taxon>
        <taxon>Pleosporineae</taxon>
        <taxon>Pleosporaceae</taxon>
        <taxon>Pyrenophora</taxon>
    </lineage>
</organism>
<evidence type="ECO:0000313" key="3">
    <source>
        <dbReference type="Proteomes" id="UP000001471"/>
    </source>
</evidence>
<dbReference type="AlphaFoldDB" id="B2WA47"/>
<reference evidence="3" key="2">
    <citation type="journal article" date="2013" name="G3 (Bethesda)">
        <title>Comparative genomics of a plant-pathogenic fungus, Pyrenophora tritici-repentis, reveals transduplication and the impact of repeat elements on pathogenicity and population divergence.</title>
        <authorList>
            <person name="Manning V.A."/>
            <person name="Pandelova I."/>
            <person name="Dhillon B."/>
            <person name="Wilhelm L.J."/>
            <person name="Goodwin S.B."/>
            <person name="Berlin A.M."/>
            <person name="Figueroa M."/>
            <person name="Freitag M."/>
            <person name="Hane J.K."/>
            <person name="Henrissat B."/>
            <person name="Holman W.H."/>
            <person name="Kodira C.D."/>
            <person name="Martin J."/>
            <person name="Oliver R.P."/>
            <person name="Robbertse B."/>
            <person name="Schackwitz W."/>
            <person name="Schwartz D.C."/>
            <person name="Spatafora J.W."/>
            <person name="Turgeon B.G."/>
            <person name="Yandava C."/>
            <person name="Young S."/>
            <person name="Zhou S."/>
            <person name="Zeng Q."/>
            <person name="Grigoriev I.V."/>
            <person name="Ma L.-J."/>
            <person name="Ciuffetti L.M."/>
        </authorList>
    </citation>
    <scope>NUCLEOTIDE SEQUENCE [LARGE SCALE GENOMIC DNA]</scope>
    <source>
        <strain evidence="3">Pt-1C-BFP</strain>
    </source>
</reference>
<reference evidence="2" key="1">
    <citation type="submission" date="2007-03" db="EMBL/GenBank/DDBJ databases">
        <title>Genome Sequence of Pyrenophora tritici-repentis.</title>
        <authorList>
            <consortium name="The Broad Institute Genome Sequencing Platform"/>
            <person name="Birren B."/>
            <person name="Lander E."/>
            <person name="Galagan J."/>
            <person name="Nusbaum C."/>
            <person name="Devon K."/>
            <person name="Ma L.-J."/>
            <person name="Jaffe D."/>
            <person name="Butler J."/>
            <person name="Alvarez P."/>
            <person name="Gnerre S."/>
            <person name="Grabherr M."/>
            <person name="Kleber M."/>
            <person name="Mauceli E."/>
            <person name="Brockman W."/>
            <person name="MacCallum I.A."/>
            <person name="Young S."/>
            <person name="LaButti K."/>
            <person name="DeCaprio D."/>
            <person name="Crawford M."/>
            <person name="Koehrsen M."/>
            <person name="Engels R."/>
            <person name="Montgomery P."/>
            <person name="Pearson M."/>
            <person name="Howarth C."/>
            <person name="Larson L."/>
            <person name="White J."/>
            <person name="Yandava C."/>
            <person name="Kodira C."/>
            <person name="Guigo R."/>
            <person name="Borodovsky M."/>
            <person name="Zeng Q."/>
            <person name="O'Leary S."/>
            <person name="Alvarado L."/>
            <person name="Pandelova I."/>
            <person name="Ciuffetti L."/>
        </authorList>
    </citation>
    <scope>NUCLEOTIDE SEQUENCE</scope>
    <source>
        <strain evidence="2">Pt-1C-BFP</strain>
    </source>
</reference>
<dbReference type="EMBL" id="DS231633">
    <property type="protein sequence ID" value="EDU44778.1"/>
    <property type="molecule type" value="Genomic_DNA"/>
</dbReference>
<sequence>MRQGDEIRAIQDGNRRWITILACICGDGSLLPPGIIYEGKAGS</sequence>
<evidence type="ECO:0000313" key="2">
    <source>
        <dbReference type="EMBL" id="EDU49775.1"/>
    </source>
</evidence>
<dbReference type="Proteomes" id="UP000001471">
    <property type="component" value="Unassembled WGS sequence"/>
</dbReference>
<evidence type="ECO:0000313" key="1">
    <source>
        <dbReference type="EMBL" id="EDU44778.1"/>
    </source>
</evidence>
<dbReference type="HOGENOM" id="CLU_3242384_0_0_1"/>
<protein>
    <submittedName>
        <fullName evidence="2">Uncharacterized protein</fullName>
    </submittedName>
</protein>
<gene>
    <name evidence="2" type="ORF">PTRG_06855</name>
    <name evidence="1" type="ORF">PTRG_11728</name>
</gene>